<comment type="caution">
    <text evidence="9">The sequence shown here is derived from an EMBL/GenBank/DDBJ whole genome shotgun (WGS) entry which is preliminary data.</text>
</comment>
<feature type="transmembrane region" description="Helical" evidence="8">
    <location>
        <begin position="149"/>
        <end position="169"/>
    </location>
</feature>
<evidence type="ECO:0000313" key="10">
    <source>
        <dbReference type="Proteomes" id="UP000708208"/>
    </source>
</evidence>
<keyword evidence="2" id="KW-0813">Transport</keyword>
<evidence type="ECO:0000256" key="7">
    <source>
        <dbReference type="SAM" id="MobiDB-lite"/>
    </source>
</evidence>
<comment type="subcellular location">
    <subcellularLocation>
        <location evidence="1">Membrane</location>
        <topology evidence="1">Multi-pass membrane protein</topology>
    </subcellularLocation>
</comment>
<accession>A0A8J2PBG3</accession>
<evidence type="ECO:0000256" key="5">
    <source>
        <dbReference type="ARBA" id="ARBA00022989"/>
    </source>
</evidence>
<evidence type="ECO:0000256" key="1">
    <source>
        <dbReference type="ARBA" id="ARBA00004141"/>
    </source>
</evidence>
<reference evidence="9" key="1">
    <citation type="submission" date="2021-06" db="EMBL/GenBank/DDBJ databases">
        <authorList>
            <person name="Hodson N. C."/>
            <person name="Mongue J. A."/>
            <person name="Jaron S. K."/>
        </authorList>
    </citation>
    <scope>NUCLEOTIDE SEQUENCE</scope>
</reference>
<keyword evidence="10" id="KW-1185">Reference proteome</keyword>
<organism evidence="9 10">
    <name type="scientific">Allacma fusca</name>
    <dbReference type="NCBI Taxonomy" id="39272"/>
    <lineage>
        <taxon>Eukaryota</taxon>
        <taxon>Metazoa</taxon>
        <taxon>Ecdysozoa</taxon>
        <taxon>Arthropoda</taxon>
        <taxon>Hexapoda</taxon>
        <taxon>Collembola</taxon>
        <taxon>Symphypleona</taxon>
        <taxon>Sminthuridae</taxon>
        <taxon>Allacma</taxon>
    </lineage>
</organism>
<keyword evidence="3 8" id="KW-0812">Transmembrane</keyword>
<dbReference type="GO" id="GO:0015293">
    <property type="term" value="F:symporter activity"/>
    <property type="evidence" value="ECO:0007669"/>
    <property type="project" value="UniProtKB-KW"/>
</dbReference>
<dbReference type="AlphaFoldDB" id="A0A8J2PBG3"/>
<keyword evidence="4" id="KW-0769">Symport</keyword>
<protein>
    <recommendedName>
        <fullName evidence="11">Inorganic phosphate cotransporter</fullName>
    </recommendedName>
</protein>
<dbReference type="InterPro" id="IPR011701">
    <property type="entry name" value="MFS"/>
</dbReference>
<dbReference type="EMBL" id="CAJVCH010373645">
    <property type="protein sequence ID" value="CAG7816567.1"/>
    <property type="molecule type" value="Genomic_DNA"/>
</dbReference>
<feature type="region of interest" description="Disordered" evidence="7">
    <location>
        <begin position="177"/>
        <end position="197"/>
    </location>
</feature>
<dbReference type="FunFam" id="1.20.1250.20:FF:000003">
    <property type="entry name" value="Solute carrier family 17 member 3"/>
    <property type="match status" value="1"/>
</dbReference>
<evidence type="ECO:0008006" key="11">
    <source>
        <dbReference type="Google" id="ProtNLM"/>
    </source>
</evidence>
<keyword evidence="5 8" id="KW-1133">Transmembrane helix</keyword>
<dbReference type="PANTHER" id="PTHR11662">
    <property type="entry name" value="SOLUTE CARRIER FAMILY 17"/>
    <property type="match status" value="1"/>
</dbReference>
<sequence>LLPTYLKTVLQFDIKQNGWLSAFPYLLMWIISIASTQLLDLLITKKLLRTVLARKICQTISQVGPALALVGAAYSGCDRTMTVALLTLAVGINGLVFGGYVVNHVDISPNHAGILMGISNTASNICGFIAPYAAGLLINENPSLERWRIVFFISAAIYISAVIFFDIFASGTQQPWNDLQDDSDSSEKKPTAKNKNK</sequence>
<evidence type="ECO:0000256" key="3">
    <source>
        <dbReference type="ARBA" id="ARBA00022692"/>
    </source>
</evidence>
<name>A0A8J2PBG3_9HEXA</name>
<evidence type="ECO:0000256" key="4">
    <source>
        <dbReference type="ARBA" id="ARBA00022847"/>
    </source>
</evidence>
<dbReference type="Proteomes" id="UP000708208">
    <property type="component" value="Unassembled WGS sequence"/>
</dbReference>
<dbReference type="InterPro" id="IPR050382">
    <property type="entry name" value="MFS_Na/Anion_cotransporter"/>
</dbReference>
<dbReference type="GO" id="GO:0006820">
    <property type="term" value="P:monoatomic anion transport"/>
    <property type="evidence" value="ECO:0007669"/>
    <property type="project" value="TreeGrafter"/>
</dbReference>
<evidence type="ECO:0000256" key="8">
    <source>
        <dbReference type="SAM" id="Phobius"/>
    </source>
</evidence>
<keyword evidence="6 8" id="KW-0472">Membrane</keyword>
<evidence type="ECO:0000313" key="9">
    <source>
        <dbReference type="EMBL" id="CAG7816567.1"/>
    </source>
</evidence>
<dbReference type="GO" id="GO:0016020">
    <property type="term" value="C:membrane"/>
    <property type="evidence" value="ECO:0007669"/>
    <property type="project" value="UniProtKB-SubCell"/>
</dbReference>
<feature type="non-terminal residue" evidence="9">
    <location>
        <position position="1"/>
    </location>
</feature>
<gene>
    <name evidence="9" type="ORF">AFUS01_LOCUS27182</name>
</gene>
<proteinExistence type="predicted"/>
<feature type="transmembrane region" description="Helical" evidence="8">
    <location>
        <begin position="81"/>
        <end position="102"/>
    </location>
</feature>
<evidence type="ECO:0000256" key="2">
    <source>
        <dbReference type="ARBA" id="ARBA00022448"/>
    </source>
</evidence>
<dbReference type="Pfam" id="PF07690">
    <property type="entry name" value="MFS_1"/>
    <property type="match status" value="1"/>
</dbReference>
<evidence type="ECO:0000256" key="6">
    <source>
        <dbReference type="ARBA" id="ARBA00023136"/>
    </source>
</evidence>
<feature type="transmembrane region" description="Helical" evidence="8">
    <location>
        <begin position="114"/>
        <end position="137"/>
    </location>
</feature>
<dbReference type="OrthoDB" id="2985014at2759"/>
<dbReference type="PANTHER" id="PTHR11662:SF399">
    <property type="entry name" value="FI19708P1-RELATED"/>
    <property type="match status" value="1"/>
</dbReference>
<feature type="transmembrane region" description="Helical" evidence="8">
    <location>
        <begin position="22"/>
        <end position="44"/>
    </location>
</feature>